<dbReference type="OrthoDB" id="3240216at2"/>
<dbReference type="InterPro" id="IPR021949">
    <property type="entry name" value="DUF3566_TM"/>
</dbReference>
<evidence type="ECO:0000259" key="2">
    <source>
        <dbReference type="Pfam" id="PF12089"/>
    </source>
</evidence>
<dbReference type="STRING" id="1035195.HMPREF9997_02206"/>
<reference evidence="3 4" key="1">
    <citation type="submission" date="2012-05" db="EMBL/GenBank/DDBJ databases">
        <authorList>
            <person name="Weinstock G."/>
            <person name="Sodergren E."/>
            <person name="Lobos E.A."/>
            <person name="Fulton L."/>
            <person name="Fulton R."/>
            <person name="Courtney L."/>
            <person name="Fronick C."/>
            <person name="O'Laughlin M."/>
            <person name="Godfrey J."/>
            <person name="Wilson R.M."/>
            <person name="Miner T."/>
            <person name="Farmer C."/>
            <person name="Delehaunty K."/>
            <person name="Cordes M."/>
            <person name="Minx P."/>
            <person name="Tomlinson C."/>
            <person name="Chen J."/>
            <person name="Wollam A."/>
            <person name="Pepin K.H."/>
            <person name="Bhonagiri V."/>
            <person name="Zhang X."/>
            <person name="Suruliraj S."/>
            <person name="Warren W."/>
            <person name="Mitreva M."/>
            <person name="Mardis E.R."/>
            <person name="Wilson R.K."/>
        </authorList>
    </citation>
    <scope>NUCLEOTIDE SEQUENCE [LARGE SCALE GENOMIC DNA]</scope>
    <source>
        <strain evidence="3 4">F0235</strain>
    </source>
</reference>
<keyword evidence="1" id="KW-0472">Membrane</keyword>
<sequence>MATRKVTVHRISPMSMFRTALALSLAGLVAWILCVVILFLGMQLTGVLGRVNDGFGGGGFLSFGTVLSIAALIGAINALLVTVLAPIGAVLYNSFVDLFGGLVVETKDGANS</sequence>
<dbReference type="Proteomes" id="UP000010445">
    <property type="component" value="Unassembled WGS sequence"/>
</dbReference>
<keyword evidence="1" id="KW-0812">Transmembrane</keyword>
<organism evidence="3 4">
    <name type="scientific">Corynebacterium durum F0235</name>
    <dbReference type="NCBI Taxonomy" id="1035195"/>
    <lineage>
        <taxon>Bacteria</taxon>
        <taxon>Bacillati</taxon>
        <taxon>Actinomycetota</taxon>
        <taxon>Actinomycetes</taxon>
        <taxon>Mycobacteriales</taxon>
        <taxon>Corynebacteriaceae</taxon>
        <taxon>Corynebacterium</taxon>
    </lineage>
</organism>
<dbReference type="HOGENOM" id="CLU_046697_5_0_11"/>
<dbReference type="PATRIC" id="fig|1035195.3.peg.1974"/>
<dbReference type="eggNOG" id="ENOG5030HSW">
    <property type="taxonomic scope" value="Bacteria"/>
</dbReference>
<protein>
    <recommendedName>
        <fullName evidence="2">DUF3566 domain-containing protein</fullName>
    </recommendedName>
</protein>
<name>L1MBD4_9CORY</name>
<feature type="domain" description="DUF3566" evidence="2">
    <location>
        <begin position="5"/>
        <end position="107"/>
    </location>
</feature>
<keyword evidence="1" id="KW-1133">Transmembrane helix</keyword>
<accession>L1MBD4</accession>
<keyword evidence="4" id="KW-1185">Reference proteome</keyword>
<evidence type="ECO:0000256" key="1">
    <source>
        <dbReference type="SAM" id="Phobius"/>
    </source>
</evidence>
<dbReference type="EMBL" id="AMEM01000037">
    <property type="protein sequence ID" value="EKX88532.1"/>
    <property type="molecule type" value="Genomic_DNA"/>
</dbReference>
<dbReference type="AlphaFoldDB" id="L1MBD4"/>
<comment type="caution">
    <text evidence="3">The sequence shown here is derived from an EMBL/GenBank/DDBJ whole genome shotgun (WGS) entry which is preliminary data.</text>
</comment>
<dbReference type="Pfam" id="PF12089">
    <property type="entry name" value="DUF3566"/>
    <property type="match status" value="1"/>
</dbReference>
<dbReference type="RefSeq" id="WP_006061627.1">
    <property type="nucleotide sequence ID" value="NZ_KB290820.1"/>
</dbReference>
<evidence type="ECO:0000313" key="3">
    <source>
        <dbReference type="EMBL" id="EKX88532.1"/>
    </source>
</evidence>
<feature type="transmembrane region" description="Helical" evidence="1">
    <location>
        <begin position="20"/>
        <end position="40"/>
    </location>
</feature>
<feature type="transmembrane region" description="Helical" evidence="1">
    <location>
        <begin position="60"/>
        <end position="85"/>
    </location>
</feature>
<proteinExistence type="predicted"/>
<evidence type="ECO:0000313" key="4">
    <source>
        <dbReference type="Proteomes" id="UP000010445"/>
    </source>
</evidence>
<gene>
    <name evidence="3" type="ORF">HMPREF9997_02206</name>
</gene>